<comment type="caution">
    <text evidence="2">The sequence shown here is derived from an EMBL/GenBank/DDBJ whole genome shotgun (WGS) entry which is preliminary data.</text>
</comment>
<name>A0A415BT27_PHOVU</name>
<evidence type="ECO:0000313" key="2">
    <source>
        <dbReference type="EMBL" id="RHI92145.1"/>
    </source>
</evidence>
<dbReference type="InterPro" id="IPR042278">
    <property type="entry name" value="Mfa-like_1_N"/>
</dbReference>
<dbReference type="CDD" id="cd13121">
    <property type="entry name" value="BF2867_like_C"/>
    <property type="match status" value="1"/>
</dbReference>
<accession>A0A415BT27</accession>
<dbReference type="PROSITE" id="PS51257">
    <property type="entry name" value="PROKAR_LIPOPROTEIN"/>
    <property type="match status" value="1"/>
</dbReference>
<dbReference type="AlphaFoldDB" id="A0A415BT27"/>
<sequence>MIEVIKTKVTLGLLALPFVFAGCSGDENLPGGEVNDGRVALQVSSGIQTRAFDGQWEKNDQIGIYMLNNRQNTVADGYDNVPYWVESAGEGGKAFSPSSEVIYFPANGDKRDFIAYYPYSADKVTKDGVYSIDLTKQDPQKDIDFMLAGKVTDKSRTDANVSFQFAHKLAKIVIEIRPGDGVTGNDFKNFSASLTGQPTEGTFNVLNGQNVTVTSTDKKTVPLFAFKDGTQAEGIVFPSENYDGMSFVFTTQAIGSYEWALSQSLKATKFEAGKKYRYIITVNKTAIDVTSSITDWEPGNKDGETGDAE</sequence>
<dbReference type="EMBL" id="QRLF01000011">
    <property type="protein sequence ID" value="RHI92145.1"/>
    <property type="molecule type" value="Genomic_DNA"/>
</dbReference>
<organism evidence="2 3">
    <name type="scientific">Phocaeicola vulgatus</name>
    <name type="common">Bacteroides vulgatus</name>
    <dbReference type="NCBI Taxonomy" id="821"/>
    <lineage>
        <taxon>Bacteria</taxon>
        <taxon>Pseudomonadati</taxon>
        <taxon>Bacteroidota</taxon>
        <taxon>Bacteroidia</taxon>
        <taxon>Bacteroidales</taxon>
        <taxon>Bacteroidaceae</taxon>
        <taxon>Phocaeicola</taxon>
    </lineage>
</organism>
<reference evidence="2 3" key="1">
    <citation type="submission" date="2018-08" db="EMBL/GenBank/DDBJ databases">
        <title>A genome reference for cultivated species of the human gut microbiota.</title>
        <authorList>
            <person name="Zou Y."/>
            <person name="Xue W."/>
            <person name="Luo G."/>
        </authorList>
    </citation>
    <scope>NUCLEOTIDE SEQUENCE [LARGE SCALE GENOMIC DNA]</scope>
    <source>
        <strain evidence="2 3">AM13-21</strain>
    </source>
</reference>
<dbReference type="Gene3D" id="2.60.40.2620">
    <property type="entry name" value="Fimbrillin-like"/>
    <property type="match status" value="1"/>
</dbReference>
<gene>
    <name evidence="2" type="ORF">DW150_08045</name>
</gene>
<feature type="chain" id="PRO_5019011357" evidence="1">
    <location>
        <begin position="22"/>
        <end position="309"/>
    </location>
</feature>
<proteinExistence type="predicted"/>
<dbReference type="Pfam" id="PF13149">
    <property type="entry name" value="Mfa_like_1"/>
    <property type="match status" value="1"/>
</dbReference>
<dbReference type="Proteomes" id="UP000285777">
    <property type="component" value="Unassembled WGS sequence"/>
</dbReference>
<protein>
    <submittedName>
        <fullName evidence="2">Fimbrillin family protein</fullName>
    </submittedName>
</protein>
<evidence type="ECO:0000256" key="1">
    <source>
        <dbReference type="SAM" id="SignalP"/>
    </source>
</evidence>
<dbReference type="RefSeq" id="WP_118290593.1">
    <property type="nucleotide sequence ID" value="NZ_QRLF01000011.1"/>
</dbReference>
<evidence type="ECO:0000313" key="3">
    <source>
        <dbReference type="Proteomes" id="UP000285777"/>
    </source>
</evidence>
<dbReference type="CDD" id="cd13120">
    <property type="entry name" value="BF2867_like_N"/>
    <property type="match status" value="1"/>
</dbReference>
<dbReference type="InterPro" id="IPR025049">
    <property type="entry name" value="Mfa-like_1"/>
</dbReference>
<keyword evidence="1" id="KW-0732">Signal</keyword>
<feature type="signal peptide" evidence="1">
    <location>
        <begin position="1"/>
        <end position="21"/>
    </location>
</feature>
<dbReference type="Gene3D" id="2.60.40.2630">
    <property type="match status" value="1"/>
</dbReference>